<reference evidence="3" key="2">
    <citation type="submission" date="2017-02" db="EMBL/GenBank/DDBJ databases">
        <title>Sunflower complete genome.</title>
        <authorList>
            <person name="Langlade N."/>
            <person name="Munos S."/>
        </authorList>
    </citation>
    <scope>NUCLEOTIDE SEQUENCE [LARGE SCALE GENOMIC DNA]</scope>
    <source>
        <tissue evidence="3">Leaves</tissue>
    </source>
</reference>
<keyword evidence="1" id="KW-0732">Signal</keyword>
<evidence type="ECO:0000313" key="2">
    <source>
        <dbReference type="EMBL" id="KAF5789546.1"/>
    </source>
</evidence>
<sequence>MRLSSITPFFIFLTLGLCFITSYCSSNDPLLSLQARRGLRTLDDAHAKINKVDGNAWRSTMSTAYEAINDEDSEIVYHIDYQGVKTHPNPTPKHP</sequence>
<dbReference type="Gramene" id="mRNA:HanXRQr2_Chr09g0372541">
    <property type="protein sequence ID" value="mRNA:HanXRQr2_Chr09g0372541"/>
    <property type="gene ID" value="HanXRQr2_Chr09g0372541"/>
</dbReference>
<dbReference type="EMBL" id="MNCJ02000324">
    <property type="protein sequence ID" value="KAF5789546.1"/>
    <property type="molecule type" value="Genomic_DNA"/>
</dbReference>
<evidence type="ECO:0000313" key="3">
    <source>
        <dbReference type="EMBL" id="OTG13994.1"/>
    </source>
</evidence>
<gene>
    <name evidence="3" type="ORF">HannXRQ_Chr09g0244431</name>
    <name evidence="2" type="ORF">HanXRQr2_Chr09g0372541</name>
</gene>
<proteinExistence type="predicted"/>
<feature type="signal peptide" evidence="1">
    <location>
        <begin position="1"/>
        <end position="26"/>
    </location>
</feature>
<evidence type="ECO:0000313" key="4">
    <source>
        <dbReference type="Proteomes" id="UP000215914"/>
    </source>
</evidence>
<accession>A0A251TSW4</accession>
<dbReference type="InParanoid" id="A0A251TSW4"/>
<keyword evidence="4" id="KW-1185">Reference proteome</keyword>
<dbReference type="Proteomes" id="UP000215914">
    <property type="component" value="Chromosome 9"/>
</dbReference>
<feature type="chain" id="PRO_5012919610" evidence="1">
    <location>
        <begin position="27"/>
        <end position="95"/>
    </location>
</feature>
<dbReference type="AlphaFoldDB" id="A0A251TSW4"/>
<evidence type="ECO:0000256" key="1">
    <source>
        <dbReference type="SAM" id="SignalP"/>
    </source>
</evidence>
<reference evidence="2" key="3">
    <citation type="submission" date="2020-06" db="EMBL/GenBank/DDBJ databases">
        <title>Helianthus annuus Genome sequencing and assembly Release 2.</title>
        <authorList>
            <person name="Gouzy J."/>
            <person name="Langlade N."/>
            <person name="Munos S."/>
        </authorList>
    </citation>
    <scope>NUCLEOTIDE SEQUENCE</scope>
    <source>
        <tissue evidence="2">Leaves</tissue>
    </source>
</reference>
<name>A0A251TSW4_HELAN</name>
<organism evidence="3 4">
    <name type="scientific">Helianthus annuus</name>
    <name type="common">Common sunflower</name>
    <dbReference type="NCBI Taxonomy" id="4232"/>
    <lineage>
        <taxon>Eukaryota</taxon>
        <taxon>Viridiplantae</taxon>
        <taxon>Streptophyta</taxon>
        <taxon>Embryophyta</taxon>
        <taxon>Tracheophyta</taxon>
        <taxon>Spermatophyta</taxon>
        <taxon>Magnoliopsida</taxon>
        <taxon>eudicotyledons</taxon>
        <taxon>Gunneridae</taxon>
        <taxon>Pentapetalae</taxon>
        <taxon>asterids</taxon>
        <taxon>campanulids</taxon>
        <taxon>Asterales</taxon>
        <taxon>Asteraceae</taxon>
        <taxon>Asteroideae</taxon>
        <taxon>Heliantheae alliance</taxon>
        <taxon>Heliantheae</taxon>
        <taxon>Helianthus</taxon>
    </lineage>
</organism>
<protein>
    <submittedName>
        <fullName evidence="3">Uncharacterized protein</fullName>
    </submittedName>
</protein>
<dbReference type="EMBL" id="CM007898">
    <property type="protein sequence ID" value="OTG13994.1"/>
    <property type="molecule type" value="Genomic_DNA"/>
</dbReference>
<reference evidence="2 4" key="1">
    <citation type="journal article" date="2017" name="Nature">
        <title>The sunflower genome provides insights into oil metabolism, flowering and Asterid evolution.</title>
        <authorList>
            <person name="Badouin H."/>
            <person name="Gouzy J."/>
            <person name="Grassa C.J."/>
            <person name="Murat F."/>
            <person name="Staton S.E."/>
            <person name="Cottret L."/>
            <person name="Lelandais-Briere C."/>
            <person name="Owens G.L."/>
            <person name="Carrere S."/>
            <person name="Mayjonade B."/>
            <person name="Legrand L."/>
            <person name="Gill N."/>
            <person name="Kane N.C."/>
            <person name="Bowers J.E."/>
            <person name="Hubner S."/>
            <person name="Bellec A."/>
            <person name="Berard A."/>
            <person name="Berges H."/>
            <person name="Blanchet N."/>
            <person name="Boniface M.C."/>
            <person name="Brunel D."/>
            <person name="Catrice O."/>
            <person name="Chaidir N."/>
            <person name="Claudel C."/>
            <person name="Donnadieu C."/>
            <person name="Faraut T."/>
            <person name="Fievet G."/>
            <person name="Helmstetter N."/>
            <person name="King M."/>
            <person name="Knapp S.J."/>
            <person name="Lai Z."/>
            <person name="Le Paslier M.C."/>
            <person name="Lippi Y."/>
            <person name="Lorenzon L."/>
            <person name="Mandel J.R."/>
            <person name="Marage G."/>
            <person name="Marchand G."/>
            <person name="Marquand E."/>
            <person name="Bret-Mestries E."/>
            <person name="Morien E."/>
            <person name="Nambeesan S."/>
            <person name="Nguyen T."/>
            <person name="Pegot-Espagnet P."/>
            <person name="Pouilly N."/>
            <person name="Raftis F."/>
            <person name="Sallet E."/>
            <person name="Schiex T."/>
            <person name="Thomas J."/>
            <person name="Vandecasteele C."/>
            <person name="Vares D."/>
            <person name="Vear F."/>
            <person name="Vautrin S."/>
            <person name="Crespi M."/>
            <person name="Mangin B."/>
            <person name="Burke J.M."/>
            <person name="Salse J."/>
            <person name="Munos S."/>
            <person name="Vincourt P."/>
            <person name="Rieseberg L.H."/>
            <person name="Langlade N.B."/>
        </authorList>
    </citation>
    <scope>NUCLEOTIDE SEQUENCE [LARGE SCALE GENOMIC DNA]</scope>
    <source>
        <strain evidence="4">cv. SF193</strain>
        <tissue evidence="2">Leaves</tissue>
    </source>
</reference>